<reference evidence="1 2" key="1">
    <citation type="submission" date="2018-02" db="EMBL/GenBank/DDBJ databases">
        <title>Discovery of a pederin family compound in a non-symbiotic bloom-forming cyanobacterium.</title>
        <authorList>
            <person name="Kust A."/>
            <person name="Mares J."/>
            <person name="Jokela J."/>
            <person name="Urajova P."/>
            <person name="Hajek J."/>
            <person name="Saurav K."/>
            <person name="Voracova K."/>
            <person name="Fewer D.P."/>
            <person name="Haapaniemi E."/>
            <person name="Permi P."/>
            <person name="Rehakova K."/>
            <person name="Sivonen K."/>
            <person name="Hrouzek P."/>
        </authorList>
    </citation>
    <scope>NUCLEOTIDE SEQUENCE [LARGE SCALE GENOMIC DNA]</scope>
    <source>
        <strain evidence="1 2">CHARLIE-1</strain>
    </source>
</reference>
<evidence type="ECO:0000313" key="2">
    <source>
        <dbReference type="Proteomes" id="UP000239589"/>
    </source>
</evidence>
<dbReference type="Proteomes" id="UP000239589">
    <property type="component" value="Unassembled WGS sequence"/>
</dbReference>
<proteinExistence type="predicted"/>
<dbReference type="EMBL" id="PGEM01000120">
    <property type="protein sequence ID" value="PPJ62418.1"/>
    <property type="molecule type" value="Genomic_DNA"/>
</dbReference>
<keyword evidence="2" id="KW-1185">Reference proteome</keyword>
<gene>
    <name evidence="1" type="ORF">CUN59_15700</name>
</gene>
<comment type="caution">
    <text evidence="1">The sequence shown here is derived from an EMBL/GenBank/DDBJ whole genome shotgun (WGS) entry which is preliminary data.</text>
</comment>
<organism evidence="1 2">
    <name type="scientific">Cuspidothrix issatschenkoi CHARLIE-1</name>
    <dbReference type="NCBI Taxonomy" id="2052836"/>
    <lineage>
        <taxon>Bacteria</taxon>
        <taxon>Bacillati</taxon>
        <taxon>Cyanobacteriota</taxon>
        <taxon>Cyanophyceae</taxon>
        <taxon>Nostocales</taxon>
        <taxon>Aphanizomenonaceae</taxon>
        <taxon>Cuspidothrix</taxon>
    </lineage>
</organism>
<sequence>MSIGLRYCWYYKLTSKGWEEVSSSEVNKPDFMSVIIKSHDVWMLIEQWEQDWLEDGVYSHATEGFDTIWTSSNSKQVSELLKKFGDKRI</sequence>
<name>A0A2S6CRM8_9CYAN</name>
<evidence type="ECO:0000313" key="1">
    <source>
        <dbReference type="EMBL" id="PPJ62418.1"/>
    </source>
</evidence>
<protein>
    <submittedName>
        <fullName evidence="1">Uncharacterized protein</fullName>
    </submittedName>
</protein>
<accession>A0A2S6CRM8</accession>
<dbReference type="AlphaFoldDB" id="A0A2S6CRM8"/>